<reference evidence="1 2" key="1">
    <citation type="submission" date="2018-06" db="EMBL/GenBank/DDBJ databases">
        <title>Comparative genomics reveals the genomic features of Rhizophagus irregularis, R. cerebriforme, R. diaphanum and Gigaspora rosea, and their symbiotic lifestyle signature.</title>
        <authorList>
            <person name="Morin E."/>
            <person name="San Clemente H."/>
            <person name="Chen E.C.H."/>
            <person name="De La Providencia I."/>
            <person name="Hainaut M."/>
            <person name="Kuo A."/>
            <person name="Kohler A."/>
            <person name="Murat C."/>
            <person name="Tang N."/>
            <person name="Roy S."/>
            <person name="Loubradou J."/>
            <person name="Henrissat B."/>
            <person name="Grigoriev I.V."/>
            <person name="Corradi N."/>
            <person name="Roux C."/>
            <person name="Martin F.M."/>
        </authorList>
    </citation>
    <scope>NUCLEOTIDE SEQUENCE [LARGE SCALE GENOMIC DNA]</scope>
    <source>
        <strain evidence="1 2">DAOM 227022</strain>
    </source>
</reference>
<comment type="caution">
    <text evidence="1">The sequence shown here is derived from an EMBL/GenBank/DDBJ whole genome shotgun (WGS) entry which is preliminary data.</text>
</comment>
<sequence length="55" mass="7037">MEKMNNVKMNVVKRRRWKIRNINYIERLMEITENKNIFWRLEETIEKRKEKDDII</sequence>
<feature type="non-terminal residue" evidence="1">
    <location>
        <position position="55"/>
    </location>
</feature>
<evidence type="ECO:0000313" key="2">
    <source>
        <dbReference type="Proteomes" id="UP000265703"/>
    </source>
</evidence>
<organism evidence="1 2">
    <name type="scientific">Glomus cerebriforme</name>
    <dbReference type="NCBI Taxonomy" id="658196"/>
    <lineage>
        <taxon>Eukaryota</taxon>
        <taxon>Fungi</taxon>
        <taxon>Fungi incertae sedis</taxon>
        <taxon>Mucoromycota</taxon>
        <taxon>Glomeromycotina</taxon>
        <taxon>Glomeromycetes</taxon>
        <taxon>Glomerales</taxon>
        <taxon>Glomeraceae</taxon>
        <taxon>Glomus</taxon>
    </lineage>
</organism>
<dbReference type="Proteomes" id="UP000265703">
    <property type="component" value="Unassembled WGS sequence"/>
</dbReference>
<keyword evidence="2" id="KW-1185">Reference proteome</keyword>
<accession>A0A397TFE8</accession>
<name>A0A397TFE8_9GLOM</name>
<gene>
    <name evidence="1" type="ORF">C1645_753523</name>
</gene>
<dbReference type="AlphaFoldDB" id="A0A397TFE8"/>
<proteinExistence type="predicted"/>
<protein>
    <submittedName>
        <fullName evidence="1">Uncharacterized protein</fullName>
    </submittedName>
</protein>
<evidence type="ECO:0000313" key="1">
    <source>
        <dbReference type="EMBL" id="RIA96980.1"/>
    </source>
</evidence>
<dbReference type="EMBL" id="QKYT01000036">
    <property type="protein sequence ID" value="RIA96980.1"/>
    <property type="molecule type" value="Genomic_DNA"/>
</dbReference>